<evidence type="ECO:0000259" key="2">
    <source>
        <dbReference type="Pfam" id="PF07007"/>
    </source>
</evidence>
<feature type="signal peptide" evidence="1">
    <location>
        <begin position="1"/>
        <end position="23"/>
    </location>
</feature>
<name>A0A8I2DAS2_9GAMM</name>
<evidence type="ECO:0000256" key="1">
    <source>
        <dbReference type="SAM" id="SignalP"/>
    </source>
</evidence>
<dbReference type="NCBIfam" id="NF041434">
    <property type="entry name" value="UmoC"/>
    <property type="match status" value="1"/>
</dbReference>
<gene>
    <name evidence="3" type="ORF">J7T18_10985</name>
</gene>
<feature type="chain" id="PRO_5034999371" evidence="1">
    <location>
        <begin position="24"/>
        <end position="141"/>
    </location>
</feature>
<proteinExistence type="predicted"/>
<dbReference type="EMBL" id="JAGKLY010000004">
    <property type="protein sequence ID" value="MBQ0268821.1"/>
    <property type="molecule type" value="Genomic_DNA"/>
</dbReference>
<comment type="caution">
    <text evidence="3">The sequence shown here is derived from an EMBL/GenBank/DDBJ whole genome shotgun (WGS) entry which is preliminary data.</text>
</comment>
<organism evidence="3 4">
    <name type="scientific">Providencia huaxiensis</name>
    <dbReference type="NCBI Taxonomy" id="2027290"/>
    <lineage>
        <taxon>Bacteria</taxon>
        <taxon>Pseudomonadati</taxon>
        <taxon>Pseudomonadota</taxon>
        <taxon>Gammaproteobacteria</taxon>
        <taxon>Enterobacterales</taxon>
        <taxon>Morganellaceae</taxon>
        <taxon>Providencia</taxon>
    </lineage>
</organism>
<evidence type="ECO:0000313" key="3">
    <source>
        <dbReference type="EMBL" id="MBQ0268821.1"/>
    </source>
</evidence>
<accession>A0A8I2DAS2</accession>
<dbReference type="Proteomes" id="UP000674270">
    <property type="component" value="Unassembled WGS sequence"/>
</dbReference>
<reference evidence="3" key="1">
    <citation type="submission" date="2021-03" db="EMBL/GenBank/DDBJ databases">
        <authorList>
            <person name="Stanton E."/>
        </authorList>
    </citation>
    <scope>NUCLEOTIDE SEQUENCE</scope>
    <source>
        <strain evidence="3">2020EL-00113</strain>
    </source>
</reference>
<sequence length="141" mass="15082">MKLSTSKALFIAAAMTMPVMVYASNVPVPGLATDPLNECYEQIADAPRTAVQACLQSKLDRADEVMSKSLADDETELKKIDSSATAQAIASLKKSQDAFLAFRTSECQRQGDALLGGSGIGDVMLACKVKLTYFRIEALSL</sequence>
<dbReference type="AlphaFoldDB" id="A0A8I2DAS2"/>
<feature type="domain" description="Lysozyme inhibitor LprI-like N-terminal" evidence="2">
    <location>
        <begin position="49"/>
        <end position="139"/>
    </location>
</feature>
<dbReference type="RefSeq" id="WP_166265811.1">
    <property type="nucleotide sequence ID" value="NZ_JAGKLY010000004.1"/>
</dbReference>
<dbReference type="Pfam" id="PF07007">
    <property type="entry name" value="LprI"/>
    <property type="match status" value="1"/>
</dbReference>
<evidence type="ECO:0000313" key="4">
    <source>
        <dbReference type="Proteomes" id="UP000674270"/>
    </source>
</evidence>
<dbReference type="Gene3D" id="1.20.1270.180">
    <property type="match status" value="1"/>
</dbReference>
<protein>
    <submittedName>
        <fullName evidence="3">DUF1311 domain-containing protein</fullName>
    </submittedName>
</protein>
<keyword evidence="1" id="KW-0732">Signal</keyword>
<dbReference type="InterPro" id="IPR009739">
    <property type="entry name" value="LprI-like_N"/>
</dbReference>